<evidence type="ECO:0000256" key="8">
    <source>
        <dbReference type="ARBA" id="ARBA00022741"/>
    </source>
</evidence>
<evidence type="ECO:0000256" key="2">
    <source>
        <dbReference type="ARBA" id="ARBA00004726"/>
    </source>
</evidence>
<dbReference type="PIRSF" id="PIRSF004491">
    <property type="entry name" value="FAD_Synth"/>
    <property type="match status" value="1"/>
</dbReference>
<evidence type="ECO:0000256" key="15">
    <source>
        <dbReference type="PIRNR" id="PIRNR004491"/>
    </source>
</evidence>
<dbReference type="Pfam" id="PF06574">
    <property type="entry name" value="FAD_syn"/>
    <property type="match status" value="1"/>
</dbReference>
<dbReference type="NCBIfam" id="TIGR00083">
    <property type="entry name" value="ribF"/>
    <property type="match status" value="1"/>
</dbReference>
<dbReference type="UniPathway" id="UPA00276">
    <property type="reaction ID" value="UER00406"/>
</dbReference>
<dbReference type="InterPro" id="IPR014729">
    <property type="entry name" value="Rossmann-like_a/b/a_fold"/>
</dbReference>
<dbReference type="NCBIfam" id="NF004158">
    <property type="entry name" value="PRK05627.1-1"/>
    <property type="match status" value="1"/>
</dbReference>
<comment type="pathway">
    <text evidence="3 15">Cofactor biosynthesis; FMN biosynthesis; FMN from riboflavin (ATP route): step 1/1.</text>
</comment>
<dbReference type="Gene3D" id="3.40.50.620">
    <property type="entry name" value="HUPs"/>
    <property type="match status" value="1"/>
</dbReference>
<evidence type="ECO:0000313" key="18">
    <source>
        <dbReference type="Proteomes" id="UP000070053"/>
    </source>
</evidence>
<keyword evidence="9 15" id="KW-0418">Kinase</keyword>
<accession>A0A139PPJ9</accession>
<keyword evidence="8 15" id="KW-0547">Nucleotide-binding</keyword>
<evidence type="ECO:0000256" key="1">
    <source>
        <dbReference type="ARBA" id="ARBA00002121"/>
    </source>
</evidence>
<comment type="pathway">
    <text evidence="2 15">Cofactor biosynthesis; FAD biosynthesis; FAD from FMN: step 1/1.</text>
</comment>
<keyword evidence="6 15" id="KW-0808">Transferase</keyword>
<dbReference type="PANTHER" id="PTHR22749:SF6">
    <property type="entry name" value="RIBOFLAVIN KINASE"/>
    <property type="match status" value="1"/>
</dbReference>
<dbReference type="Proteomes" id="UP000070053">
    <property type="component" value="Unassembled WGS sequence"/>
</dbReference>
<dbReference type="Pfam" id="PF01687">
    <property type="entry name" value="Flavokinase"/>
    <property type="match status" value="1"/>
</dbReference>
<dbReference type="GO" id="GO:0003919">
    <property type="term" value="F:FMN adenylyltransferase activity"/>
    <property type="evidence" value="ECO:0007669"/>
    <property type="project" value="UniProtKB-UniRule"/>
</dbReference>
<evidence type="ECO:0000256" key="14">
    <source>
        <dbReference type="ARBA" id="ARBA00049494"/>
    </source>
</evidence>
<dbReference type="GO" id="GO:0009398">
    <property type="term" value="P:FMN biosynthetic process"/>
    <property type="evidence" value="ECO:0007669"/>
    <property type="project" value="UniProtKB-UniRule"/>
</dbReference>
<dbReference type="EC" id="2.7.7.2" evidence="15"/>
<evidence type="ECO:0000256" key="10">
    <source>
        <dbReference type="ARBA" id="ARBA00022827"/>
    </source>
</evidence>
<dbReference type="InterPro" id="IPR015865">
    <property type="entry name" value="Riboflavin_kinase_bac/euk"/>
</dbReference>
<dbReference type="EMBL" id="LQZP01000142">
    <property type="protein sequence ID" value="KXT92166.1"/>
    <property type="molecule type" value="Genomic_DNA"/>
</dbReference>
<dbReference type="InterPro" id="IPR023465">
    <property type="entry name" value="Riboflavin_kinase_dom_sf"/>
</dbReference>
<comment type="catalytic activity">
    <reaction evidence="13 15">
        <text>riboflavin + ATP = FMN + ADP + H(+)</text>
        <dbReference type="Rhea" id="RHEA:14357"/>
        <dbReference type="ChEBI" id="CHEBI:15378"/>
        <dbReference type="ChEBI" id="CHEBI:30616"/>
        <dbReference type="ChEBI" id="CHEBI:57986"/>
        <dbReference type="ChEBI" id="CHEBI:58210"/>
        <dbReference type="ChEBI" id="CHEBI:456216"/>
        <dbReference type="EC" id="2.7.1.26"/>
    </reaction>
</comment>
<dbReference type="OrthoDB" id="9803667at2"/>
<dbReference type="GO" id="GO:0008531">
    <property type="term" value="F:riboflavin kinase activity"/>
    <property type="evidence" value="ECO:0007669"/>
    <property type="project" value="UniProtKB-UniRule"/>
</dbReference>
<sequence length="316" mass="36021">MITTVPIKNEKDIAVPGKTVLVLGYFDGIHKGHQKLFEVASKASMKDYLPVVVMTFTESPKLALQPYQPELMLHIVNHEEREHKMKWHGVEALFLLDFSSKFASLTGQEFFDTYVRALKPAIIVAGFDYTFGSDKKTADDLKDYFDGEIIIVPPVEDEKGKISSTRIRQAILDGDVKEVNHLLGTPLPTRGMVVHGNARGRTIGYPTANLVLRDRTYMPADGVYVVDVEVQRQRYRGMASVGKNVTFDGEEPRFEVNIFDFSDDIYGETVMVYWLDRVRDMVKFDTVEELVDQLQKDEEIARNWKDGDYVIQESQV</sequence>
<dbReference type="GO" id="GO:0005524">
    <property type="term" value="F:ATP binding"/>
    <property type="evidence" value="ECO:0007669"/>
    <property type="project" value="UniProtKB-UniRule"/>
</dbReference>
<evidence type="ECO:0000256" key="13">
    <source>
        <dbReference type="ARBA" id="ARBA00047880"/>
    </source>
</evidence>
<dbReference type="PATRIC" id="fig|1303.81.peg.600"/>
<dbReference type="InterPro" id="IPR002606">
    <property type="entry name" value="Riboflavin_kinase_bac"/>
</dbReference>
<dbReference type="FunFam" id="3.40.50.620:FF:000021">
    <property type="entry name" value="Riboflavin biosynthesis protein"/>
    <property type="match status" value="1"/>
</dbReference>
<dbReference type="GO" id="GO:0009231">
    <property type="term" value="P:riboflavin biosynthetic process"/>
    <property type="evidence" value="ECO:0007669"/>
    <property type="project" value="InterPro"/>
</dbReference>
<dbReference type="InterPro" id="IPR023468">
    <property type="entry name" value="Riboflavin_kinase"/>
</dbReference>
<gene>
    <name evidence="17" type="ORF">SORDD21_00478</name>
</gene>
<evidence type="ECO:0000256" key="12">
    <source>
        <dbReference type="ARBA" id="ARBA00023268"/>
    </source>
</evidence>
<evidence type="ECO:0000256" key="5">
    <source>
        <dbReference type="ARBA" id="ARBA00022643"/>
    </source>
</evidence>
<keyword evidence="11 15" id="KW-0067">ATP-binding</keyword>
<dbReference type="AlphaFoldDB" id="A0A139PPJ9"/>
<dbReference type="SMART" id="SM00904">
    <property type="entry name" value="Flavokinase"/>
    <property type="match status" value="1"/>
</dbReference>
<protein>
    <recommendedName>
        <fullName evidence="15">Riboflavin biosynthesis protein</fullName>
    </recommendedName>
    <domain>
        <recommendedName>
            <fullName evidence="15">Riboflavin kinase</fullName>
            <ecNumber evidence="15">2.7.1.26</ecNumber>
        </recommendedName>
        <alternativeName>
            <fullName evidence="15">Flavokinase</fullName>
        </alternativeName>
    </domain>
    <domain>
        <recommendedName>
            <fullName evidence="15">FMN adenylyltransferase</fullName>
            <ecNumber evidence="15">2.7.7.2</ecNumber>
        </recommendedName>
        <alternativeName>
            <fullName evidence="15">FAD pyrophosphorylase</fullName>
        </alternativeName>
        <alternativeName>
            <fullName evidence="15">FAD synthase</fullName>
        </alternativeName>
    </domain>
</protein>
<dbReference type="EC" id="2.7.1.26" evidence="15"/>
<reference evidence="17 18" key="1">
    <citation type="submission" date="2016-01" db="EMBL/GenBank/DDBJ databases">
        <title>Highly variable Streptococcus oralis are common among viridans streptococci isolated from primates.</title>
        <authorList>
            <person name="Denapaite D."/>
            <person name="Rieger M."/>
            <person name="Koendgen S."/>
            <person name="Brueckner R."/>
            <person name="Ochigava I."/>
            <person name="Kappeler P."/>
            <person name="Maetz-Rensing K."/>
            <person name="Leendertz F."/>
            <person name="Hakenbeck R."/>
        </authorList>
    </citation>
    <scope>NUCLEOTIDE SEQUENCE [LARGE SCALE GENOMIC DNA]</scope>
    <source>
        <strain evidence="17 18">DD21</strain>
    </source>
</reference>
<evidence type="ECO:0000256" key="9">
    <source>
        <dbReference type="ARBA" id="ARBA00022777"/>
    </source>
</evidence>
<dbReference type="GO" id="GO:0006747">
    <property type="term" value="P:FAD biosynthetic process"/>
    <property type="evidence" value="ECO:0007669"/>
    <property type="project" value="UniProtKB-UniRule"/>
</dbReference>
<evidence type="ECO:0000256" key="6">
    <source>
        <dbReference type="ARBA" id="ARBA00022679"/>
    </source>
</evidence>
<keyword evidence="12" id="KW-0511">Multifunctional enzyme</keyword>
<evidence type="ECO:0000259" key="16">
    <source>
        <dbReference type="SMART" id="SM00904"/>
    </source>
</evidence>
<keyword evidence="4 15" id="KW-0285">Flavoprotein</keyword>
<comment type="caution">
    <text evidence="17">The sequence shown here is derived from an EMBL/GenBank/DDBJ whole genome shotgun (WGS) entry which is preliminary data.</text>
</comment>
<keyword evidence="5 15" id="KW-0288">FMN</keyword>
<evidence type="ECO:0000256" key="4">
    <source>
        <dbReference type="ARBA" id="ARBA00022630"/>
    </source>
</evidence>
<dbReference type="PANTHER" id="PTHR22749">
    <property type="entry name" value="RIBOFLAVIN KINASE/FMN ADENYLYLTRANSFERASE"/>
    <property type="match status" value="1"/>
</dbReference>
<dbReference type="InterPro" id="IPR015864">
    <property type="entry name" value="FAD_synthase"/>
</dbReference>
<name>A0A139PPJ9_STROR</name>
<keyword evidence="7 15" id="KW-0548">Nucleotidyltransferase</keyword>
<evidence type="ECO:0000256" key="7">
    <source>
        <dbReference type="ARBA" id="ARBA00022695"/>
    </source>
</evidence>
<dbReference type="FunFam" id="2.40.30.30:FF:000003">
    <property type="entry name" value="Riboflavin biosynthesis protein"/>
    <property type="match status" value="1"/>
</dbReference>
<dbReference type="UniPathway" id="UPA00277">
    <property type="reaction ID" value="UER00407"/>
</dbReference>
<comment type="catalytic activity">
    <reaction evidence="14 15">
        <text>FMN + ATP + H(+) = FAD + diphosphate</text>
        <dbReference type="Rhea" id="RHEA:17237"/>
        <dbReference type="ChEBI" id="CHEBI:15378"/>
        <dbReference type="ChEBI" id="CHEBI:30616"/>
        <dbReference type="ChEBI" id="CHEBI:33019"/>
        <dbReference type="ChEBI" id="CHEBI:57692"/>
        <dbReference type="ChEBI" id="CHEBI:58210"/>
        <dbReference type="EC" id="2.7.7.2"/>
    </reaction>
</comment>
<comment type="similarity">
    <text evidence="15">Belongs to the ribF family.</text>
</comment>
<comment type="function">
    <text evidence="1">Catalyzes the phosphorylation of riboflavin to FMN followed by the adenylation of FMN to FAD.</text>
</comment>
<dbReference type="CDD" id="cd02064">
    <property type="entry name" value="FAD_synthetase_N"/>
    <property type="match status" value="1"/>
</dbReference>
<proteinExistence type="inferred from homology"/>
<evidence type="ECO:0000256" key="11">
    <source>
        <dbReference type="ARBA" id="ARBA00022840"/>
    </source>
</evidence>
<evidence type="ECO:0000313" key="17">
    <source>
        <dbReference type="EMBL" id="KXT92166.1"/>
    </source>
</evidence>
<keyword evidence="10 15" id="KW-0274">FAD</keyword>
<feature type="domain" description="Riboflavin kinase" evidence="16">
    <location>
        <begin position="182"/>
        <end position="306"/>
    </location>
</feature>
<dbReference type="SUPFAM" id="SSF52374">
    <property type="entry name" value="Nucleotidylyl transferase"/>
    <property type="match status" value="1"/>
</dbReference>
<dbReference type="Gene3D" id="2.40.30.30">
    <property type="entry name" value="Riboflavin kinase-like"/>
    <property type="match status" value="1"/>
</dbReference>
<dbReference type="SUPFAM" id="SSF82114">
    <property type="entry name" value="Riboflavin kinase-like"/>
    <property type="match status" value="1"/>
</dbReference>
<evidence type="ECO:0000256" key="3">
    <source>
        <dbReference type="ARBA" id="ARBA00005201"/>
    </source>
</evidence>
<organism evidence="17 18">
    <name type="scientific">Streptococcus oralis</name>
    <dbReference type="NCBI Taxonomy" id="1303"/>
    <lineage>
        <taxon>Bacteria</taxon>
        <taxon>Bacillati</taxon>
        <taxon>Bacillota</taxon>
        <taxon>Bacilli</taxon>
        <taxon>Lactobacillales</taxon>
        <taxon>Streptococcaceae</taxon>
        <taxon>Streptococcus</taxon>
    </lineage>
</organism>